<comment type="caution">
    <text evidence="2">The sequence shown here is derived from an EMBL/GenBank/DDBJ whole genome shotgun (WGS) entry which is preliminary data.</text>
</comment>
<dbReference type="Gene3D" id="2.120.10.30">
    <property type="entry name" value="TolB, C-terminal domain"/>
    <property type="match status" value="2"/>
</dbReference>
<feature type="signal peptide" evidence="1">
    <location>
        <begin position="1"/>
        <end position="23"/>
    </location>
</feature>
<dbReference type="AlphaFoldDB" id="A0A5D6UVG4"/>
<evidence type="ECO:0008006" key="4">
    <source>
        <dbReference type="Google" id="ProtNLM"/>
    </source>
</evidence>
<dbReference type="EMBL" id="VTHL01000019">
    <property type="protein sequence ID" value="TYZ07040.1"/>
    <property type="molecule type" value="Genomic_DNA"/>
</dbReference>
<dbReference type="InterPro" id="IPR011659">
    <property type="entry name" value="WD40"/>
</dbReference>
<evidence type="ECO:0000313" key="3">
    <source>
        <dbReference type="Proteomes" id="UP000322791"/>
    </source>
</evidence>
<gene>
    <name evidence="2" type="ORF">FY528_16160</name>
</gene>
<dbReference type="Proteomes" id="UP000322791">
    <property type="component" value="Unassembled WGS sequence"/>
</dbReference>
<proteinExistence type="predicted"/>
<keyword evidence="1" id="KW-0732">Signal</keyword>
<dbReference type="RefSeq" id="WP_149072059.1">
    <property type="nucleotide sequence ID" value="NZ_VTHL01000019.1"/>
</dbReference>
<feature type="chain" id="PRO_5022938414" description="Exo-alpha-sialidase" evidence="1">
    <location>
        <begin position="24"/>
        <end position="299"/>
    </location>
</feature>
<protein>
    <recommendedName>
        <fullName evidence="4">Exo-alpha-sialidase</fullName>
    </recommendedName>
</protein>
<dbReference type="SUPFAM" id="SSF82171">
    <property type="entry name" value="DPP6 N-terminal domain-like"/>
    <property type="match status" value="1"/>
</dbReference>
<dbReference type="InterPro" id="IPR011042">
    <property type="entry name" value="6-blade_b-propeller_TolB-like"/>
</dbReference>
<name>A0A5D6UVG4_9BACT</name>
<accession>A0A5D6UVG4</accession>
<keyword evidence="3" id="KW-1185">Reference proteome</keyword>
<dbReference type="Pfam" id="PF07676">
    <property type="entry name" value="PD40"/>
    <property type="match status" value="4"/>
</dbReference>
<evidence type="ECO:0000256" key="1">
    <source>
        <dbReference type="SAM" id="SignalP"/>
    </source>
</evidence>
<evidence type="ECO:0000313" key="2">
    <source>
        <dbReference type="EMBL" id="TYZ07040.1"/>
    </source>
</evidence>
<sequence>MSRITQVALVGIFLLALAHGAAAQARLFAPDTLSDGGVFGLALSADGQEAYFTDSDKTRTSLRLMQAKRVGGRWQPPTPVPFASAYRDIDPIFSPDGRRLYFNSTRPLEAGGSERPNFDVWVVERTAGGGWSEPTRVPVVSQDSTSESYASVARNGAMYFTSTRKAGPGKSDIYRSAWKNGAYQLAEVWPLNTPSSDGNPYISANDQVLWFLSDRPGGFGATDLYVSYRRGKTWSPPHNLGPAVNTDASEFCPLLSADGRTLYFSRTVREGTVITREDLYSIPVAELKLPREILRRLKP</sequence>
<reference evidence="2 3" key="1">
    <citation type="submission" date="2019-08" db="EMBL/GenBank/DDBJ databases">
        <authorList>
            <person name="Seo M.-J."/>
        </authorList>
    </citation>
    <scope>NUCLEOTIDE SEQUENCE [LARGE SCALE GENOMIC DNA]</scope>
    <source>
        <strain evidence="2 3">KIGAM108</strain>
    </source>
</reference>
<organism evidence="2 3">
    <name type="scientific">Hymenobacter lutimineralis</name>
    <dbReference type="NCBI Taxonomy" id="2606448"/>
    <lineage>
        <taxon>Bacteria</taxon>
        <taxon>Pseudomonadati</taxon>
        <taxon>Bacteroidota</taxon>
        <taxon>Cytophagia</taxon>
        <taxon>Cytophagales</taxon>
        <taxon>Hymenobacteraceae</taxon>
        <taxon>Hymenobacter</taxon>
    </lineage>
</organism>